<dbReference type="SMART" id="SM00823">
    <property type="entry name" value="PKS_PP"/>
    <property type="match status" value="1"/>
</dbReference>
<dbReference type="GO" id="GO:0031177">
    <property type="term" value="F:phosphopantetheine binding"/>
    <property type="evidence" value="ECO:0007669"/>
    <property type="project" value="InterPro"/>
</dbReference>
<dbReference type="PANTHER" id="PTHR45527">
    <property type="entry name" value="NONRIBOSOMAL PEPTIDE SYNTHETASE"/>
    <property type="match status" value="1"/>
</dbReference>
<dbReference type="GO" id="GO:0005737">
    <property type="term" value="C:cytoplasm"/>
    <property type="evidence" value="ECO:0007669"/>
    <property type="project" value="TreeGrafter"/>
</dbReference>
<dbReference type="Gene3D" id="2.30.38.10">
    <property type="entry name" value="Luciferase, Domain 3"/>
    <property type="match status" value="2"/>
</dbReference>
<dbReference type="InterPro" id="IPR036736">
    <property type="entry name" value="ACP-like_sf"/>
</dbReference>
<evidence type="ECO:0000256" key="3">
    <source>
        <dbReference type="ARBA" id="ARBA00022450"/>
    </source>
</evidence>
<dbReference type="Proteomes" id="UP000286716">
    <property type="component" value="Unassembled WGS sequence"/>
</dbReference>
<dbReference type="FunFam" id="1.10.1200.10:FF:000005">
    <property type="entry name" value="Nonribosomal peptide synthetase 1"/>
    <property type="match status" value="1"/>
</dbReference>
<dbReference type="Pfam" id="PF00501">
    <property type="entry name" value="AMP-binding"/>
    <property type="match status" value="1"/>
</dbReference>
<dbReference type="SUPFAM" id="SSF56801">
    <property type="entry name" value="Acetyl-CoA synthetase-like"/>
    <property type="match status" value="2"/>
</dbReference>
<comment type="cofactor">
    <cofactor evidence="1">
        <name>pantetheine 4'-phosphate</name>
        <dbReference type="ChEBI" id="CHEBI:47942"/>
    </cofactor>
</comment>
<reference evidence="7 8" key="1">
    <citation type="submission" date="2018-05" db="EMBL/GenBank/DDBJ databases">
        <title>Evolution of GPA BGCs.</title>
        <authorList>
            <person name="Waglechner N."/>
            <person name="Wright G.D."/>
        </authorList>
    </citation>
    <scope>NUCLEOTIDE SEQUENCE [LARGE SCALE GENOMIC DNA]</scope>
    <source>
        <strain evidence="7 8">DSM 5908</strain>
    </source>
</reference>
<dbReference type="PANTHER" id="PTHR45527:SF1">
    <property type="entry name" value="FATTY ACID SYNTHASE"/>
    <property type="match status" value="1"/>
</dbReference>
<dbReference type="CDD" id="cd19544">
    <property type="entry name" value="E-C_NRPS"/>
    <property type="match status" value="1"/>
</dbReference>
<dbReference type="SUPFAM" id="SSF47336">
    <property type="entry name" value="ACP-like"/>
    <property type="match status" value="1"/>
</dbReference>
<keyword evidence="4" id="KW-0597">Phosphoprotein</keyword>
<dbReference type="GO" id="GO:0008610">
    <property type="term" value="P:lipid biosynthetic process"/>
    <property type="evidence" value="ECO:0007669"/>
    <property type="project" value="UniProtKB-ARBA"/>
</dbReference>
<evidence type="ECO:0000256" key="4">
    <source>
        <dbReference type="ARBA" id="ARBA00022553"/>
    </source>
</evidence>
<evidence type="ECO:0000313" key="8">
    <source>
        <dbReference type="Proteomes" id="UP000286716"/>
    </source>
</evidence>
<sequence length="1086" mass="115256">MTGERFVACPFVPGQRMYRTGDRARWNPDGRLVFAGRVDDQVQVRGFRIEPGEVEAVLAAHPGVTRAVVIAREDVPGDVRLVGYVVPAGEVEGLPEVVRGFAAGRLPSYMVPSAVVVLEAMPLTGNGKLDRSALPKPGHSGGGRAPATTEEELVCQGFAEVLDVERVGLDDDFFALGGHSLLAVSLVEWLRQRGVSVSVRALFLTPTPAELAAVAGPEPVVVPPNLIPADTTELTPGMVTLVDLTEVEIARVVAAVPGGVANIQDIYPLAPLQEGIFFHHLMTGRDGTDVYATPTVLAVDSLARLDGLLVALRWLIDRHDIYRTAVLFDGLREPVQVVTRRAPLPVEEVVLDPHGPDPVDQLLSAGESAIDLTRAPLLRARVLAVPDGGWLVLLRIHHLIQDHTTFDVVLDELRAFLSGEADELPPPVRFRDFVAQARRGVSQENHERYFTELLADVTETTAPYGLTDVYGDGTGSAQVRSTVDAALTDRLRGLARRFGVSPATLFHLAWARVLGTLSGRDDVVFGTVLFGRSDAGAGTGRTPGLFINTLPVRVRLAGGNVDEALVDMRRQLADLMVHEHGSLATAQRAGGVPGTSPLFTSLFNYRHNLPTDRHPGTGLDGVTPVLVRDYSNYPMVVSVDDDGTGFELEVEAAAPVDPSWAGELLLTCVEGLAVALEQDPGTALSTVDVLGAAGRERILTEWNDTAATAPGMSVPQAFAARVAAEPDAIAVVSADGELTFRELDARSDRLARVLVGGGIGPEPVFAVLMERSADLVVAALAVVKAGGVFLPLDSTWPAARTHAVLKDAGACLLVVSEATAGQDFGLVEVRADAGADVGLLPVVPESGAAYVMYTSGSTGVPKGVVATHGDVVRLAKDRCWGGTPRVLFHAPHAFDASSYELWVPLLSGGTVVVAPVERVDAAVLRRLIAGYELSHVHVTAGLLRVLVDEDPGCLAGVREVLTGGDVVPADSVRRVLEANPGVVVRHLYGPTEVTLCATQHEVRVAGEIAGVLPIGRPLDNTRVYVLDERLAPVPVGVAGELYVAGAGVARGYLNRPLWTAERFVACPFGGAGDRMYRTGDRVKWDA</sequence>
<dbReference type="InterPro" id="IPR009081">
    <property type="entry name" value="PP-bd_ACP"/>
</dbReference>
<dbReference type="GO" id="GO:0043041">
    <property type="term" value="P:amino acid activation for nonribosomal peptide biosynthetic process"/>
    <property type="evidence" value="ECO:0007669"/>
    <property type="project" value="TreeGrafter"/>
</dbReference>
<evidence type="ECO:0000256" key="1">
    <source>
        <dbReference type="ARBA" id="ARBA00001957"/>
    </source>
</evidence>
<dbReference type="Pfam" id="PF00668">
    <property type="entry name" value="Condensation"/>
    <property type="match status" value="1"/>
</dbReference>
<dbReference type="PROSITE" id="PS50075">
    <property type="entry name" value="CARRIER"/>
    <property type="match status" value="1"/>
</dbReference>
<dbReference type="InterPro" id="IPR001242">
    <property type="entry name" value="Condensation_dom"/>
</dbReference>
<evidence type="ECO:0000259" key="6">
    <source>
        <dbReference type="PROSITE" id="PS50075"/>
    </source>
</evidence>
<dbReference type="InterPro" id="IPR000873">
    <property type="entry name" value="AMP-dep_synth/lig_dom"/>
</dbReference>
<dbReference type="RefSeq" id="WP_376741728.1">
    <property type="nucleotide sequence ID" value="NZ_QHHU01000137.1"/>
</dbReference>
<dbReference type="FunFam" id="2.30.38.10:FF:000001">
    <property type="entry name" value="Non-ribosomal peptide synthetase PvdI"/>
    <property type="match status" value="1"/>
</dbReference>
<dbReference type="GO" id="GO:0003824">
    <property type="term" value="F:catalytic activity"/>
    <property type="evidence" value="ECO:0007669"/>
    <property type="project" value="InterPro"/>
</dbReference>
<dbReference type="Pfam" id="PF13193">
    <property type="entry name" value="AMP-binding_C"/>
    <property type="match status" value="1"/>
</dbReference>
<keyword evidence="8" id="KW-1185">Reference proteome</keyword>
<dbReference type="Gene3D" id="3.30.300.30">
    <property type="match status" value="1"/>
</dbReference>
<evidence type="ECO:0000256" key="5">
    <source>
        <dbReference type="SAM" id="MobiDB-lite"/>
    </source>
</evidence>
<dbReference type="FunFam" id="3.30.300.30:FF:000010">
    <property type="entry name" value="Enterobactin synthetase component F"/>
    <property type="match status" value="1"/>
</dbReference>
<evidence type="ECO:0000313" key="7">
    <source>
        <dbReference type="EMBL" id="RSM34587.1"/>
    </source>
</evidence>
<organism evidence="7 8">
    <name type="scientific">Amycolatopsis balhimycina DSM 5908</name>
    <dbReference type="NCBI Taxonomy" id="1081091"/>
    <lineage>
        <taxon>Bacteria</taxon>
        <taxon>Bacillati</taxon>
        <taxon>Actinomycetota</taxon>
        <taxon>Actinomycetes</taxon>
        <taxon>Pseudonocardiales</taxon>
        <taxon>Pseudonocardiaceae</taxon>
        <taxon>Amycolatopsis</taxon>
    </lineage>
</organism>
<dbReference type="InterPro" id="IPR020845">
    <property type="entry name" value="AMP-binding_CS"/>
</dbReference>
<dbReference type="InterPro" id="IPR029058">
    <property type="entry name" value="AB_hydrolase_fold"/>
</dbReference>
<feature type="domain" description="Carrier" evidence="6">
    <location>
        <begin position="145"/>
        <end position="219"/>
    </location>
</feature>
<comment type="similarity">
    <text evidence="2">Belongs to the ATP-dependent AMP-binding enzyme family.</text>
</comment>
<evidence type="ECO:0000256" key="2">
    <source>
        <dbReference type="ARBA" id="ARBA00006432"/>
    </source>
</evidence>
<dbReference type="Gene3D" id="3.40.50.1820">
    <property type="entry name" value="alpha/beta hydrolase"/>
    <property type="match status" value="1"/>
</dbReference>
<dbReference type="AlphaFoldDB" id="A0A428VUT8"/>
<dbReference type="InterPro" id="IPR020806">
    <property type="entry name" value="PKS_PP-bd"/>
</dbReference>
<dbReference type="InterPro" id="IPR045851">
    <property type="entry name" value="AMP-bd_C_sf"/>
</dbReference>
<proteinExistence type="inferred from homology"/>
<dbReference type="PROSITE" id="PS00455">
    <property type="entry name" value="AMP_BINDING"/>
    <property type="match status" value="1"/>
</dbReference>
<dbReference type="Pfam" id="PF00550">
    <property type="entry name" value="PP-binding"/>
    <property type="match status" value="1"/>
</dbReference>
<dbReference type="Gene3D" id="3.30.559.30">
    <property type="entry name" value="Nonribosomal peptide synthetase, condensation domain"/>
    <property type="match status" value="1"/>
</dbReference>
<comment type="caution">
    <text evidence="7">The sequence shown here is derived from an EMBL/GenBank/DDBJ whole genome shotgun (WGS) entry which is preliminary data.</text>
</comment>
<dbReference type="Gene3D" id="3.40.50.980">
    <property type="match status" value="2"/>
</dbReference>
<dbReference type="Gene3D" id="3.30.559.10">
    <property type="entry name" value="Chloramphenicol acetyltransferase-like domain"/>
    <property type="match status" value="1"/>
</dbReference>
<keyword evidence="3" id="KW-0596">Phosphopantetheine</keyword>
<feature type="region of interest" description="Disordered" evidence="5">
    <location>
        <begin position="128"/>
        <end position="147"/>
    </location>
</feature>
<dbReference type="InterPro" id="IPR025110">
    <property type="entry name" value="AMP-bd_C"/>
</dbReference>
<accession>A0A428VUT8</accession>
<dbReference type="EMBL" id="QHHU01000137">
    <property type="protein sequence ID" value="RSM34587.1"/>
    <property type="molecule type" value="Genomic_DNA"/>
</dbReference>
<feature type="non-terminal residue" evidence="7">
    <location>
        <position position="1086"/>
    </location>
</feature>
<protein>
    <submittedName>
        <fullName evidence="7">Non-ribosomal peptide synthetase</fullName>
    </submittedName>
</protein>
<dbReference type="SUPFAM" id="SSF52777">
    <property type="entry name" value="CoA-dependent acyltransferases"/>
    <property type="match status" value="2"/>
</dbReference>
<name>A0A428VUT8_AMYBA</name>
<dbReference type="InterPro" id="IPR023213">
    <property type="entry name" value="CAT-like_dom_sf"/>
</dbReference>
<gene>
    <name evidence="7" type="ORF">DMA12_47695</name>
</gene>
<dbReference type="GO" id="GO:0044550">
    <property type="term" value="P:secondary metabolite biosynthetic process"/>
    <property type="evidence" value="ECO:0007669"/>
    <property type="project" value="TreeGrafter"/>
</dbReference>